<evidence type="ECO:0000256" key="6">
    <source>
        <dbReference type="ARBA" id="ARBA00023229"/>
    </source>
</evidence>
<evidence type="ECO:0000256" key="5">
    <source>
        <dbReference type="ARBA" id="ARBA00022842"/>
    </source>
</evidence>
<dbReference type="PROSITE" id="PS00723">
    <property type="entry name" value="POLYPRENYL_SYNTHASE_1"/>
    <property type="match status" value="1"/>
</dbReference>
<dbReference type="AlphaFoldDB" id="A0A0G0FVI0"/>
<sequence length="289" mass="32190">MDIETTRGAIRDYLDRALADPAHCDSKTLEAARYMVLNDFSKLYRPLLLLATAEGYSVSHGRAMPIAAAIEAIHVSSLIEDDKMDESDTRRGKPACHIVYGEEIAHLAHMRLREFAEEHITERNSLSLKQRNAIARLAFRTGNAMIYGQEKDVLQRDLDSLEKVLRMYEGKTGALIGAALASGGIVGKACQEDIDNLYSMGVNMGVSYQIIDDALDSRASTEETGKPANQDLKKQTLVKLVGWDEVKRIKCEKDKEIDRLFATLHGDHSILGDFVCHLRGKHERFLSSG</sequence>
<dbReference type="PANTHER" id="PTHR43281">
    <property type="entry name" value="FARNESYL DIPHOSPHATE SYNTHASE"/>
    <property type="match status" value="1"/>
</dbReference>
<comment type="cofactor">
    <cofactor evidence="1">
        <name>Mg(2+)</name>
        <dbReference type="ChEBI" id="CHEBI:18420"/>
    </cofactor>
</comment>
<evidence type="ECO:0000313" key="9">
    <source>
        <dbReference type="Proteomes" id="UP000034508"/>
    </source>
</evidence>
<dbReference type="GO" id="GO:0046872">
    <property type="term" value="F:metal ion binding"/>
    <property type="evidence" value="ECO:0007669"/>
    <property type="project" value="UniProtKB-KW"/>
</dbReference>
<evidence type="ECO:0000256" key="1">
    <source>
        <dbReference type="ARBA" id="ARBA00001946"/>
    </source>
</evidence>
<evidence type="ECO:0000256" key="3">
    <source>
        <dbReference type="ARBA" id="ARBA00022679"/>
    </source>
</evidence>
<dbReference type="InterPro" id="IPR008949">
    <property type="entry name" value="Isoprenoid_synthase_dom_sf"/>
</dbReference>
<evidence type="ECO:0000313" key="8">
    <source>
        <dbReference type="EMBL" id="KKQ17845.1"/>
    </source>
</evidence>
<evidence type="ECO:0000256" key="2">
    <source>
        <dbReference type="ARBA" id="ARBA00006706"/>
    </source>
</evidence>
<comment type="similarity">
    <text evidence="2 7">Belongs to the FPP/GGPP synthase family.</text>
</comment>
<keyword evidence="5" id="KW-0460">Magnesium</keyword>
<dbReference type="Gene3D" id="1.10.600.10">
    <property type="entry name" value="Farnesyl Diphosphate Synthase"/>
    <property type="match status" value="1"/>
</dbReference>
<dbReference type="SFLD" id="SFLDS00005">
    <property type="entry name" value="Isoprenoid_Synthase_Type_I"/>
    <property type="match status" value="1"/>
</dbReference>
<dbReference type="GO" id="GO:0004659">
    <property type="term" value="F:prenyltransferase activity"/>
    <property type="evidence" value="ECO:0007669"/>
    <property type="project" value="InterPro"/>
</dbReference>
<keyword evidence="6" id="KW-0414">Isoprene biosynthesis</keyword>
<dbReference type="Proteomes" id="UP000034508">
    <property type="component" value="Unassembled WGS sequence"/>
</dbReference>
<dbReference type="Pfam" id="PF00348">
    <property type="entry name" value="polyprenyl_synt"/>
    <property type="match status" value="1"/>
</dbReference>
<dbReference type="EMBL" id="LBSM01000015">
    <property type="protein sequence ID" value="KKQ17845.1"/>
    <property type="molecule type" value="Genomic_DNA"/>
</dbReference>
<dbReference type="PANTHER" id="PTHR43281:SF1">
    <property type="entry name" value="FARNESYL DIPHOSPHATE SYNTHASE"/>
    <property type="match status" value="1"/>
</dbReference>
<keyword evidence="3 7" id="KW-0808">Transferase</keyword>
<dbReference type="InterPro" id="IPR033749">
    <property type="entry name" value="Polyprenyl_synt_CS"/>
</dbReference>
<dbReference type="SUPFAM" id="SSF48576">
    <property type="entry name" value="Terpenoid synthases"/>
    <property type="match status" value="1"/>
</dbReference>
<organism evidence="8 9">
    <name type="scientific">Berkelbacteria bacterium GW2011_GWA1_36_9</name>
    <dbReference type="NCBI Taxonomy" id="1618331"/>
    <lineage>
        <taxon>Bacteria</taxon>
        <taxon>Candidatus Berkelbacteria</taxon>
    </lineage>
</organism>
<dbReference type="GO" id="GO:0008299">
    <property type="term" value="P:isoprenoid biosynthetic process"/>
    <property type="evidence" value="ECO:0007669"/>
    <property type="project" value="UniProtKB-KW"/>
</dbReference>
<dbReference type="InterPro" id="IPR000092">
    <property type="entry name" value="Polyprenyl_synt"/>
</dbReference>
<name>A0A0G0FVI0_9BACT</name>
<comment type="caution">
    <text evidence="8">The sequence shown here is derived from an EMBL/GenBank/DDBJ whole genome shotgun (WGS) entry which is preliminary data.</text>
</comment>
<protein>
    <submittedName>
        <fullName evidence="8">Geranyltranstransferase</fullName>
    </submittedName>
</protein>
<accession>A0A0G0FVI0</accession>
<evidence type="ECO:0000256" key="7">
    <source>
        <dbReference type="RuleBase" id="RU004466"/>
    </source>
</evidence>
<evidence type="ECO:0000256" key="4">
    <source>
        <dbReference type="ARBA" id="ARBA00022723"/>
    </source>
</evidence>
<gene>
    <name evidence="8" type="ORF">US31_C0015G0011</name>
</gene>
<reference evidence="8 9" key="1">
    <citation type="journal article" date="2015" name="Nature">
        <title>rRNA introns, odd ribosomes, and small enigmatic genomes across a large radiation of phyla.</title>
        <authorList>
            <person name="Brown C.T."/>
            <person name="Hug L.A."/>
            <person name="Thomas B.C."/>
            <person name="Sharon I."/>
            <person name="Castelle C.J."/>
            <person name="Singh A."/>
            <person name="Wilkins M.J."/>
            <person name="Williams K.H."/>
            <person name="Banfield J.F."/>
        </authorList>
    </citation>
    <scope>NUCLEOTIDE SEQUENCE [LARGE SCALE GENOMIC DNA]</scope>
</reference>
<proteinExistence type="inferred from homology"/>
<keyword evidence="4" id="KW-0479">Metal-binding</keyword>